<feature type="transmembrane region" description="Helical" evidence="10">
    <location>
        <begin position="147"/>
        <end position="168"/>
    </location>
</feature>
<evidence type="ECO:0000256" key="3">
    <source>
        <dbReference type="ARBA" id="ARBA00022692"/>
    </source>
</evidence>
<protein>
    <submittedName>
        <fullName evidence="14">ABC transporter substrate-binding protein</fullName>
    </submittedName>
</protein>
<dbReference type="InterPro" id="IPR001638">
    <property type="entry name" value="Solute-binding_3/MltF_N"/>
</dbReference>
<gene>
    <name evidence="14" type="ORF">CWE09_12505</name>
</gene>
<dbReference type="SUPFAM" id="SSF53850">
    <property type="entry name" value="Periplasmic binding protein-like II"/>
    <property type="match status" value="1"/>
</dbReference>
<evidence type="ECO:0000256" key="5">
    <source>
        <dbReference type="ARBA" id="ARBA00023065"/>
    </source>
</evidence>
<dbReference type="GO" id="GO:0016020">
    <property type="term" value="C:membrane"/>
    <property type="evidence" value="ECO:0007669"/>
    <property type="project" value="UniProtKB-SubCell"/>
</dbReference>
<accession>A0A432W3M0</accession>
<evidence type="ECO:0000256" key="8">
    <source>
        <dbReference type="ARBA" id="ARBA00023180"/>
    </source>
</evidence>
<dbReference type="Gene3D" id="1.10.287.70">
    <property type="match status" value="1"/>
</dbReference>
<dbReference type="Pfam" id="PF00497">
    <property type="entry name" value="SBP_bac_3"/>
    <property type="match status" value="1"/>
</dbReference>
<evidence type="ECO:0000256" key="7">
    <source>
        <dbReference type="ARBA" id="ARBA00023170"/>
    </source>
</evidence>
<evidence type="ECO:0000313" key="15">
    <source>
        <dbReference type="Proteomes" id="UP000288293"/>
    </source>
</evidence>
<proteinExistence type="predicted"/>
<dbReference type="AlphaFoldDB" id="A0A432W3M0"/>
<dbReference type="PANTHER" id="PTHR18966">
    <property type="entry name" value="IONOTROPIC GLUTAMATE RECEPTOR"/>
    <property type="match status" value="1"/>
</dbReference>
<feature type="transmembrane region" description="Helical" evidence="10">
    <location>
        <begin position="213"/>
        <end position="234"/>
    </location>
</feature>
<feature type="chain" id="PRO_5019255363" evidence="11">
    <location>
        <begin position="22"/>
        <end position="365"/>
    </location>
</feature>
<dbReference type="Pfam" id="PF00060">
    <property type="entry name" value="Lig_chan"/>
    <property type="match status" value="1"/>
</dbReference>
<dbReference type="SMART" id="SM00062">
    <property type="entry name" value="PBPb"/>
    <property type="match status" value="1"/>
</dbReference>
<keyword evidence="2" id="KW-0813">Transport</keyword>
<feature type="domain" description="Ionotropic glutamate receptor C-terminal" evidence="13">
    <location>
        <begin position="37"/>
        <end position="365"/>
    </location>
</feature>
<dbReference type="Proteomes" id="UP000288293">
    <property type="component" value="Unassembled WGS sequence"/>
</dbReference>
<sequence>MKIWTLLTAVFLVSLNLNASANQTITADHEFELPEETLQVAVRIGAPFVIERPDGSYAGITIELWERIASQLDLDFAYQPAGLESLLSGMRDMEYDVGLGPLTVTAERERFLDFSQPFHNAGLAIALRQQDTPGWWAVSQRFFTTEFASVMLALAAILLLSGVLLWIFERKHNTEEFSRDPVKGIGSGFWWAAVTMTTVGYGDKSPRSLGGRVVSLVWMFTCVIIISSFTASIASSLTVNQLASKIEGPGELDRVRVGTLPNSFTSDYLDQRFIRYQAYATLPEALEGLADNEIDAVVYDAPLLSYQLRQRFGSDLMLLPNTFMPQNYALTLTEGSDLVEPVNRILLDVTSSAEWQRLLDNYLGN</sequence>
<evidence type="ECO:0000313" key="14">
    <source>
        <dbReference type="EMBL" id="RUO23964.1"/>
    </source>
</evidence>
<comment type="caution">
    <text evidence="14">The sequence shown here is derived from an EMBL/GenBank/DDBJ whole genome shotgun (WGS) entry which is preliminary data.</text>
</comment>
<keyword evidence="9" id="KW-0407">Ion channel</keyword>
<dbReference type="InterPro" id="IPR001320">
    <property type="entry name" value="Iontro_rcpt_C"/>
</dbReference>
<reference evidence="14 15" key="1">
    <citation type="journal article" date="2011" name="Front. Microbiol.">
        <title>Genomic signatures of strain selection and enhancement in Bacillus atrophaeus var. globigii, a historical biowarfare simulant.</title>
        <authorList>
            <person name="Gibbons H.S."/>
            <person name="Broomall S.M."/>
            <person name="McNew L.A."/>
            <person name="Daligault H."/>
            <person name="Chapman C."/>
            <person name="Bruce D."/>
            <person name="Karavis M."/>
            <person name="Krepps M."/>
            <person name="McGregor P.A."/>
            <person name="Hong C."/>
            <person name="Park K.H."/>
            <person name="Akmal A."/>
            <person name="Feldman A."/>
            <person name="Lin J.S."/>
            <person name="Chang W.E."/>
            <person name="Higgs B.W."/>
            <person name="Demirev P."/>
            <person name="Lindquist J."/>
            <person name="Liem A."/>
            <person name="Fochler E."/>
            <person name="Read T.D."/>
            <person name="Tapia R."/>
            <person name="Johnson S."/>
            <person name="Bishop-Lilly K.A."/>
            <person name="Detter C."/>
            <person name="Han C."/>
            <person name="Sozhamannan S."/>
            <person name="Rosenzweig C.N."/>
            <person name="Skowronski E.W."/>
        </authorList>
    </citation>
    <scope>NUCLEOTIDE SEQUENCE [LARGE SCALE GENOMIC DNA]</scope>
    <source>
        <strain evidence="14 15">MLST1</strain>
    </source>
</reference>
<comment type="subcellular location">
    <subcellularLocation>
        <location evidence="1">Membrane</location>
        <topology evidence="1">Multi-pass membrane protein</topology>
    </subcellularLocation>
</comment>
<evidence type="ECO:0000259" key="12">
    <source>
        <dbReference type="SMART" id="SM00062"/>
    </source>
</evidence>
<evidence type="ECO:0000256" key="6">
    <source>
        <dbReference type="ARBA" id="ARBA00023136"/>
    </source>
</evidence>
<dbReference type="OrthoDB" id="9799090at2"/>
<keyword evidence="15" id="KW-1185">Reference proteome</keyword>
<feature type="signal peptide" evidence="11">
    <location>
        <begin position="1"/>
        <end position="21"/>
    </location>
</feature>
<evidence type="ECO:0000256" key="2">
    <source>
        <dbReference type="ARBA" id="ARBA00022448"/>
    </source>
</evidence>
<organism evidence="14 15">
    <name type="scientific">Aliidiomarina minuta</name>
    <dbReference type="NCBI Taxonomy" id="880057"/>
    <lineage>
        <taxon>Bacteria</taxon>
        <taxon>Pseudomonadati</taxon>
        <taxon>Pseudomonadota</taxon>
        <taxon>Gammaproteobacteria</taxon>
        <taxon>Alteromonadales</taxon>
        <taxon>Idiomarinaceae</taxon>
        <taxon>Aliidiomarina</taxon>
    </lineage>
</organism>
<keyword evidence="4 10" id="KW-1133">Transmembrane helix</keyword>
<feature type="domain" description="Solute-binding protein family 3/N-terminal" evidence="12">
    <location>
        <begin position="41"/>
        <end position="365"/>
    </location>
</feature>
<keyword evidence="11" id="KW-0732">Signal</keyword>
<keyword evidence="6 10" id="KW-0472">Membrane</keyword>
<dbReference type="Gene3D" id="3.40.190.10">
    <property type="entry name" value="Periplasmic binding protein-like II"/>
    <property type="match status" value="2"/>
</dbReference>
<name>A0A432W3M0_9GAMM</name>
<evidence type="ECO:0000256" key="1">
    <source>
        <dbReference type="ARBA" id="ARBA00004141"/>
    </source>
</evidence>
<keyword evidence="3 10" id="KW-0812">Transmembrane</keyword>
<dbReference type="GO" id="GO:0015276">
    <property type="term" value="F:ligand-gated monoatomic ion channel activity"/>
    <property type="evidence" value="ECO:0007669"/>
    <property type="project" value="InterPro"/>
</dbReference>
<evidence type="ECO:0000259" key="13">
    <source>
        <dbReference type="SMART" id="SM00079"/>
    </source>
</evidence>
<evidence type="ECO:0000256" key="4">
    <source>
        <dbReference type="ARBA" id="ARBA00022989"/>
    </source>
</evidence>
<dbReference type="SUPFAM" id="SSF81324">
    <property type="entry name" value="Voltage-gated potassium channels"/>
    <property type="match status" value="1"/>
</dbReference>
<keyword evidence="8" id="KW-0325">Glycoprotein</keyword>
<evidence type="ECO:0000256" key="10">
    <source>
        <dbReference type="SAM" id="Phobius"/>
    </source>
</evidence>
<keyword evidence="7" id="KW-0675">Receptor</keyword>
<dbReference type="RefSeq" id="WP_126804383.1">
    <property type="nucleotide sequence ID" value="NZ_PIPL01000003.1"/>
</dbReference>
<dbReference type="PRINTS" id="PR00169">
    <property type="entry name" value="KCHANNEL"/>
</dbReference>
<dbReference type="InterPro" id="IPR015683">
    <property type="entry name" value="Ionotropic_Glu_rcpt"/>
</dbReference>
<dbReference type="SMART" id="SM00079">
    <property type="entry name" value="PBPe"/>
    <property type="match status" value="1"/>
</dbReference>
<dbReference type="EMBL" id="PIPL01000003">
    <property type="protein sequence ID" value="RUO23964.1"/>
    <property type="molecule type" value="Genomic_DNA"/>
</dbReference>
<evidence type="ECO:0000256" key="9">
    <source>
        <dbReference type="ARBA" id="ARBA00023303"/>
    </source>
</evidence>
<keyword evidence="5" id="KW-0406">Ion transport</keyword>
<evidence type="ECO:0000256" key="11">
    <source>
        <dbReference type="SAM" id="SignalP"/>
    </source>
</evidence>